<evidence type="ECO:0000313" key="1">
    <source>
        <dbReference type="EMBL" id="SVA19038.1"/>
    </source>
</evidence>
<name>A0A381TU51_9ZZZZ</name>
<dbReference type="Pfam" id="PF11220">
    <property type="entry name" value="DUF3015"/>
    <property type="match status" value="1"/>
</dbReference>
<organism evidence="1">
    <name type="scientific">marine metagenome</name>
    <dbReference type="NCBI Taxonomy" id="408172"/>
    <lineage>
        <taxon>unclassified sequences</taxon>
        <taxon>metagenomes</taxon>
        <taxon>ecological metagenomes</taxon>
    </lineage>
</organism>
<gene>
    <name evidence="1" type="ORF">METZ01_LOCUS71892</name>
</gene>
<sequence length="174" mass="18835">MKKGIVLQRVFAVLLLLVSSVQFVQARHKCYKVPAPPGIVGIISIPILIPFGSTMAAARSSETSGCDGGHPSENFYKPKNKRVALFLKDNFLQVREESAQGQGLHLDALAQLAGCSIEHAEFGRIIQNNYSQIFGADLLSQNADNSENITKRTTERFLGLMADSPLLASSCESG</sequence>
<protein>
    <recommendedName>
        <fullName evidence="2">DUF3015 domain-containing protein</fullName>
    </recommendedName>
</protein>
<dbReference type="EMBL" id="UINC01005096">
    <property type="protein sequence ID" value="SVA19038.1"/>
    <property type="molecule type" value="Genomic_DNA"/>
</dbReference>
<proteinExistence type="predicted"/>
<dbReference type="InterPro" id="IPR021383">
    <property type="entry name" value="DUF3015"/>
</dbReference>
<dbReference type="AlphaFoldDB" id="A0A381TU51"/>
<reference evidence="1" key="1">
    <citation type="submission" date="2018-05" db="EMBL/GenBank/DDBJ databases">
        <authorList>
            <person name="Lanie J.A."/>
            <person name="Ng W.-L."/>
            <person name="Kazmierczak K.M."/>
            <person name="Andrzejewski T.M."/>
            <person name="Davidsen T.M."/>
            <person name="Wayne K.J."/>
            <person name="Tettelin H."/>
            <person name="Glass J.I."/>
            <person name="Rusch D."/>
            <person name="Podicherti R."/>
            <person name="Tsui H.-C.T."/>
            <person name="Winkler M.E."/>
        </authorList>
    </citation>
    <scope>NUCLEOTIDE SEQUENCE</scope>
</reference>
<evidence type="ECO:0008006" key="2">
    <source>
        <dbReference type="Google" id="ProtNLM"/>
    </source>
</evidence>
<accession>A0A381TU51</accession>